<dbReference type="SMART" id="SM00957">
    <property type="entry name" value="SecA_DEAD"/>
    <property type="match status" value="1"/>
</dbReference>
<keyword evidence="2 10" id="KW-1003">Cell membrane</keyword>
<dbReference type="SUPFAM" id="SSF52540">
    <property type="entry name" value="P-loop containing nucleoside triphosphate hydrolases"/>
    <property type="match status" value="2"/>
</dbReference>
<comment type="similarity">
    <text evidence="10">Belongs to the SecA family.</text>
</comment>
<dbReference type="FunFam" id="3.40.50.300:FF:000429">
    <property type="entry name" value="Preprotein translocase subunit SecA"/>
    <property type="match status" value="1"/>
</dbReference>
<dbReference type="InterPro" id="IPR036670">
    <property type="entry name" value="SecA_X-link_sf"/>
</dbReference>
<dbReference type="InterPro" id="IPR000185">
    <property type="entry name" value="SecA"/>
</dbReference>
<keyword evidence="3 10" id="KW-0963">Cytoplasm</keyword>
<keyword evidence="15" id="KW-1185">Reference proteome</keyword>
<feature type="domain" description="Helicase ATP-binding" evidence="11">
    <location>
        <begin position="93"/>
        <end position="271"/>
    </location>
</feature>
<evidence type="ECO:0000256" key="9">
    <source>
        <dbReference type="ARBA" id="ARBA00023136"/>
    </source>
</evidence>
<keyword evidence="6 10" id="KW-0653">Protein transport</keyword>
<dbReference type="EMBL" id="SJPN01000001">
    <property type="protein sequence ID" value="TWU08260.1"/>
    <property type="molecule type" value="Genomic_DNA"/>
</dbReference>
<dbReference type="PANTHER" id="PTHR30612">
    <property type="entry name" value="SECA INNER MEMBRANE COMPONENT OF SEC PROTEIN SECRETION SYSTEM"/>
    <property type="match status" value="1"/>
</dbReference>
<dbReference type="PRINTS" id="PR00906">
    <property type="entry name" value="SECA"/>
</dbReference>
<comment type="subcellular location">
    <subcellularLocation>
        <location evidence="10">Cell membrane</location>
        <topology evidence="10">Peripheral membrane protein</topology>
        <orientation evidence="10">Cytoplasmic side</orientation>
    </subcellularLocation>
    <subcellularLocation>
        <location evidence="10">Cytoplasm</location>
    </subcellularLocation>
    <text evidence="10">Distribution is 50-50.</text>
</comment>
<dbReference type="PANTHER" id="PTHR30612:SF0">
    <property type="entry name" value="CHLOROPLAST PROTEIN-TRANSPORTING ATPASE"/>
    <property type="match status" value="1"/>
</dbReference>
<reference evidence="14 15" key="1">
    <citation type="submission" date="2019-02" db="EMBL/GenBank/DDBJ databases">
        <title>Deep-cultivation of Planctomycetes and their phenomic and genomic characterization uncovers novel biology.</title>
        <authorList>
            <person name="Wiegand S."/>
            <person name="Jogler M."/>
            <person name="Boedeker C."/>
            <person name="Pinto D."/>
            <person name="Vollmers J."/>
            <person name="Rivas-Marin E."/>
            <person name="Kohn T."/>
            <person name="Peeters S.H."/>
            <person name="Heuer A."/>
            <person name="Rast P."/>
            <person name="Oberbeckmann S."/>
            <person name="Bunk B."/>
            <person name="Jeske O."/>
            <person name="Meyerdierks A."/>
            <person name="Storesund J.E."/>
            <person name="Kallscheuer N."/>
            <person name="Luecker S."/>
            <person name="Lage O.M."/>
            <person name="Pohl T."/>
            <person name="Merkel B.J."/>
            <person name="Hornburger P."/>
            <person name="Mueller R.-W."/>
            <person name="Bruemmer F."/>
            <person name="Labrenz M."/>
            <person name="Spormann A.M."/>
            <person name="Op Den Camp H."/>
            <person name="Overmann J."/>
            <person name="Amann R."/>
            <person name="Jetten M.S.M."/>
            <person name="Mascher T."/>
            <person name="Medema M.H."/>
            <person name="Devos D.P."/>
            <person name="Kaster A.-K."/>
            <person name="Ovreas L."/>
            <person name="Rohde M."/>
            <person name="Galperin M.Y."/>
            <person name="Jogler C."/>
        </authorList>
    </citation>
    <scope>NUCLEOTIDE SEQUENCE [LARGE SCALE GENOMIC DNA]</scope>
    <source>
        <strain evidence="14 15">Pla52n</strain>
    </source>
</reference>
<feature type="domain" description="Helicase C-terminal" evidence="12">
    <location>
        <begin position="440"/>
        <end position="607"/>
    </location>
</feature>
<dbReference type="InterPro" id="IPR014001">
    <property type="entry name" value="Helicase_ATP-bd"/>
</dbReference>
<dbReference type="CDD" id="cd17928">
    <property type="entry name" value="DEXDc_SecA"/>
    <property type="match status" value="1"/>
</dbReference>
<dbReference type="OrthoDB" id="2486044at2"/>
<gene>
    <name evidence="10" type="primary">secA</name>
    <name evidence="14" type="ORF">Pla52n_08420</name>
</gene>
<dbReference type="GO" id="GO:0017038">
    <property type="term" value="P:protein import"/>
    <property type="evidence" value="ECO:0007669"/>
    <property type="project" value="InterPro"/>
</dbReference>
<keyword evidence="5 10" id="KW-0067">ATP-binding</keyword>
<dbReference type="EC" id="7.4.2.8" evidence="10"/>
<dbReference type="InterPro" id="IPR027417">
    <property type="entry name" value="P-loop_NTPase"/>
</dbReference>
<evidence type="ECO:0000259" key="13">
    <source>
        <dbReference type="PROSITE" id="PS51196"/>
    </source>
</evidence>
<dbReference type="GO" id="GO:0043952">
    <property type="term" value="P:protein transport by the Sec complex"/>
    <property type="evidence" value="ECO:0007669"/>
    <property type="project" value="TreeGrafter"/>
</dbReference>
<protein>
    <recommendedName>
        <fullName evidence="10">Protein translocase subunit SecA</fullName>
        <ecNumber evidence="10">7.4.2.8</ecNumber>
    </recommendedName>
</protein>
<evidence type="ECO:0000256" key="8">
    <source>
        <dbReference type="ARBA" id="ARBA00023010"/>
    </source>
</evidence>
<dbReference type="PROSITE" id="PS51194">
    <property type="entry name" value="HELICASE_CTER"/>
    <property type="match status" value="1"/>
</dbReference>
<dbReference type="InterPro" id="IPR011130">
    <property type="entry name" value="SecA_preprotein_X-link_dom"/>
</dbReference>
<evidence type="ECO:0000259" key="11">
    <source>
        <dbReference type="PROSITE" id="PS51192"/>
    </source>
</evidence>
<dbReference type="GO" id="GO:0031522">
    <property type="term" value="C:cell envelope Sec protein transport complex"/>
    <property type="evidence" value="ECO:0007669"/>
    <property type="project" value="TreeGrafter"/>
</dbReference>
<dbReference type="GO" id="GO:0065002">
    <property type="term" value="P:intracellular protein transmembrane transport"/>
    <property type="evidence" value="ECO:0007669"/>
    <property type="project" value="UniProtKB-UniRule"/>
</dbReference>
<dbReference type="AlphaFoldDB" id="A0A5C6B8H3"/>
<feature type="binding site" evidence="10">
    <location>
        <position position="520"/>
    </location>
    <ligand>
        <name>ATP</name>
        <dbReference type="ChEBI" id="CHEBI:30616"/>
    </ligand>
</feature>
<accession>A0A5C6B8H3</accession>
<keyword evidence="4 10" id="KW-0547">Nucleotide-binding</keyword>
<evidence type="ECO:0000256" key="4">
    <source>
        <dbReference type="ARBA" id="ARBA00022741"/>
    </source>
</evidence>
<dbReference type="Pfam" id="PF21090">
    <property type="entry name" value="P-loop_SecA"/>
    <property type="match status" value="1"/>
</dbReference>
<evidence type="ECO:0000313" key="15">
    <source>
        <dbReference type="Proteomes" id="UP000320176"/>
    </source>
</evidence>
<dbReference type="GO" id="GO:0006605">
    <property type="term" value="P:protein targeting"/>
    <property type="evidence" value="ECO:0007669"/>
    <property type="project" value="UniProtKB-UniRule"/>
</dbReference>
<proteinExistence type="inferred from homology"/>
<evidence type="ECO:0000256" key="1">
    <source>
        <dbReference type="ARBA" id="ARBA00022448"/>
    </source>
</evidence>
<feature type="domain" description="SecA family profile" evidence="13">
    <location>
        <begin position="9"/>
        <end position="600"/>
    </location>
</feature>
<evidence type="ECO:0000256" key="5">
    <source>
        <dbReference type="ARBA" id="ARBA00022840"/>
    </source>
</evidence>
<dbReference type="GO" id="GO:0008564">
    <property type="term" value="F:protein-exporting ATPase activity"/>
    <property type="evidence" value="ECO:0007669"/>
    <property type="project" value="UniProtKB-EC"/>
</dbReference>
<evidence type="ECO:0000313" key="14">
    <source>
        <dbReference type="EMBL" id="TWU08260.1"/>
    </source>
</evidence>
<dbReference type="PROSITE" id="PS51192">
    <property type="entry name" value="HELICASE_ATP_BIND_1"/>
    <property type="match status" value="1"/>
</dbReference>
<dbReference type="Pfam" id="PF07517">
    <property type="entry name" value="SecA_DEAD"/>
    <property type="match status" value="1"/>
</dbReference>
<organism evidence="14 15">
    <name type="scientific">Stieleria varia</name>
    <dbReference type="NCBI Taxonomy" id="2528005"/>
    <lineage>
        <taxon>Bacteria</taxon>
        <taxon>Pseudomonadati</taxon>
        <taxon>Planctomycetota</taxon>
        <taxon>Planctomycetia</taxon>
        <taxon>Pirellulales</taxon>
        <taxon>Pirellulaceae</taxon>
        <taxon>Stieleria</taxon>
    </lineage>
</organism>
<dbReference type="GO" id="GO:0005829">
    <property type="term" value="C:cytosol"/>
    <property type="evidence" value="ECO:0007669"/>
    <property type="project" value="TreeGrafter"/>
</dbReference>
<comment type="caution">
    <text evidence="14">The sequence shown here is derived from an EMBL/GenBank/DDBJ whole genome shotgun (WGS) entry which is preliminary data.</text>
</comment>
<dbReference type="Gene3D" id="3.90.1440.10">
    <property type="entry name" value="SecA, preprotein cross-linking domain"/>
    <property type="match status" value="1"/>
</dbReference>
<dbReference type="InterPro" id="IPR011115">
    <property type="entry name" value="SecA_DEAD"/>
</dbReference>
<evidence type="ECO:0000256" key="3">
    <source>
        <dbReference type="ARBA" id="ARBA00022490"/>
    </source>
</evidence>
<comment type="subunit">
    <text evidence="10">Monomer and homodimer. Part of the essential Sec protein translocation apparatus which comprises SecA, SecYEG and auxiliary proteins SecDF. Other proteins may also be involved.</text>
</comment>
<evidence type="ECO:0000256" key="7">
    <source>
        <dbReference type="ARBA" id="ARBA00022967"/>
    </source>
</evidence>
<comment type="function">
    <text evidence="10">Part of the Sec protein translocase complex. Interacts with the SecYEG preprotein conducting channel. Has a central role in coupling the hydrolysis of ATP to the transfer of proteins into and across the cell membrane, serving as an ATP-driven molecular motor driving the stepwise translocation of polypeptide chains across the membrane.</text>
</comment>
<dbReference type="RefSeq" id="WP_146518336.1">
    <property type="nucleotide sequence ID" value="NZ_CP151726.1"/>
</dbReference>
<name>A0A5C6B8H3_9BACT</name>
<feature type="binding site" evidence="10">
    <location>
        <position position="91"/>
    </location>
    <ligand>
        <name>ATP</name>
        <dbReference type="ChEBI" id="CHEBI:30616"/>
    </ligand>
</feature>
<dbReference type="SMART" id="SM00958">
    <property type="entry name" value="SecA_PP_bind"/>
    <property type="match status" value="1"/>
</dbReference>
<keyword evidence="7 10" id="KW-1278">Translocase</keyword>
<comment type="catalytic activity">
    <reaction evidence="10">
        <text>ATP + H2O + cellular proteinSide 1 = ADP + phosphate + cellular proteinSide 2.</text>
        <dbReference type="EC" id="7.4.2.8"/>
    </reaction>
</comment>
<dbReference type="InterPro" id="IPR044722">
    <property type="entry name" value="SecA_SF2_C"/>
</dbReference>
<evidence type="ECO:0000256" key="10">
    <source>
        <dbReference type="HAMAP-Rule" id="MF_01382"/>
    </source>
</evidence>
<dbReference type="GO" id="GO:0005886">
    <property type="term" value="C:plasma membrane"/>
    <property type="evidence" value="ECO:0007669"/>
    <property type="project" value="UniProtKB-SubCell"/>
</dbReference>
<dbReference type="PROSITE" id="PS51196">
    <property type="entry name" value="SECA_MOTOR_DEAD"/>
    <property type="match status" value="1"/>
</dbReference>
<dbReference type="Proteomes" id="UP000320176">
    <property type="component" value="Unassembled WGS sequence"/>
</dbReference>
<dbReference type="InterPro" id="IPR001650">
    <property type="entry name" value="Helicase_C-like"/>
</dbReference>
<evidence type="ECO:0000259" key="12">
    <source>
        <dbReference type="PROSITE" id="PS51194"/>
    </source>
</evidence>
<dbReference type="GO" id="GO:0005524">
    <property type="term" value="F:ATP binding"/>
    <property type="evidence" value="ECO:0007669"/>
    <property type="project" value="UniProtKB-UniRule"/>
</dbReference>
<keyword evidence="1 10" id="KW-0813">Transport</keyword>
<dbReference type="Gene3D" id="3.40.50.300">
    <property type="entry name" value="P-loop containing nucleotide triphosphate hydrolases"/>
    <property type="match status" value="2"/>
</dbReference>
<dbReference type="SUPFAM" id="SSF81767">
    <property type="entry name" value="Pre-protein crosslinking domain of SecA"/>
    <property type="match status" value="1"/>
</dbReference>
<feature type="binding site" evidence="10">
    <location>
        <begin position="109"/>
        <end position="113"/>
    </location>
    <ligand>
        <name>ATP</name>
        <dbReference type="ChEBI" id="CHEBI:30616"/>
    </ligand>
</feature>
<keyword evidence="8 10" id="KW-0811">Translocation</keyword>
<keyword evidence="9 10" id="KW-0472">Membrane</keyword>
<sequence>MRRFDEPLDRTEVATRVARNLSRDRWLESIISLARQRAKVIRGMSAEQLRQETVRLRIPGTVLDVQRVAMATAAVIEAVRRVQAVELFDTQLRAGLIVGCGAIAEMQTGEGKTLAGVIPAYLHSLSGRGVHVATTNAYLARRDHQLLSPIFQCLDVSAGLVEDEADFRTTQMAYRCDVTFGSGYAFGFDYMRDQLALRAASAVELGTTTLHRIHGFDTHELLRQRGLNVAIIDEADQVMIDDAVSPLLLSGPRSQKPADAEVHLAALTMVEKMRFGDDFRIDQLVRAITLTDEGHRKVYSNRRMTMHHALMRPWHEYVALALKAKHLVHRDVHYIVSGQEIQIVDESTGRIFSDRTWSDGLHQAVQAAEELPITAETRALAKITRQRFFRLYGTLGGMTGTADGCQTEFESIYGTPVVRVPTRNPNRRVVFPTRICRNANEKAIAIAAETEEMLRAGRAVLIGTHSIAQSELIVAAMTQRSIPVRLLNGVQDESEAEIIARAGVEGAVTVATNLAGRGTDIRLDDAVARRGGLHVIVSQHHPMARVDRQMIGRAARCGDPGSASFYIAADDEWIQQHAPWLARTVRHITDSGMVPGQSLDRHVARAQRRCEIAAAQARHQLLKRDEEAIALMRAPTFLSRLLSKFGVKESDRSAR</sequence>
<dbReference type="Pfam" id="PF01043">
    <property type="entry name" value="SecA_PP_bind"/>
    <property type="match status" value="1"/>
</dbReference>
<evidence type="ECO:0000256" key="2">
    <source>
        <dbReference type="ARBA" id="ARBA00022475"/>
    </source>
</evidence>
<evidence type="ECO:0000256" key="6">
    <source>
        <dbReference type="ARBA" id="ARBA00022927"/>
    </source>
</evidence>
<dbReference type="InterPro" id="IPR014018">
    <property type="entry name" value="SecA_motor_DEAD"/>
</dbReference>
<dbReference type="HAMAP" id="MF_01382">
    <property type="entry name" value="SecA"/>
    <property type="match status" value="1"/>
</dbReference>